<organism evidence="15 16">
    <name type="scientific">Lonchura striata</name>
    <name type="common">white-rumped munia</name>
    <dbReference type="NCBI Taxonomy" id="40157"/>
    <lineage>
        <taxon>Eukaryota</taxon>
        <taxon>Metazoa</taxon>
        <taxon>Chordata</taxon>
        <taxon>Craniata</taxon>
        <taxon>Vertebrata</taxon>
        <taxon>Euteleostomi</taxon>
        <taxon>Archelosauria</taxon>
        <taxon>Archosauria</taxon>
        <taxon>Dinosauria</taxon>
        <taxon>Saurischia</taxon>
        <taxon>Theropoda</taxon>
        <taxon>Coelurosauria</taxon>
        <taxon>Aves</taxon>
        <taxon>Neognathae</taxon>
        <taxon>Neoaves</taxon>
        <taxon>Telluraves</taxon>
        <taxon>Australaves</taxon>
        <taxon>Passeriformes</taxon>
        <taxon>Passeroidea</taxon>
        <taxon>Estrildidae</taxon>
        <taxon>Estrildinae</taxon>
        <taxon>Lonchura</taxon>
    </lineage>
</organism>
<dbReference type="PROSITE" id="PS50262">
    <property type="entry name" value="G_PROTEIN_RECEP_F1_2"/>
    <property type="match status" value="2"/>
</dbReference>
<sequence length="270" mass="29192">MQKSREMRDELPEDFYIPMSLETSNLTALSPFLVPQTHLGSPGIFKAMAAFMFLLVVLGVPINALTVVCTAKYKKLRSHLNYILVNLAVANLLVVCVGSTTAFYSFSQMYFALGPLACKIEGFAATLGGEGRATGGGGGVGGGWGYMRVAKQQEQSATTQKAEREVTKMVVVMVLGFLVCWLPYCSFALWVVTHRGHPFDVGLASIPSVFSKASTVYNPIIYVFMNKQFRSCMLKLVFCGRSPFGDEDDVSGSSQATQVSSVSSSQVSPA</sequence>
<evidence type="ECO:0000313" key="16">
    <source>
        <dbReference type="Proteomes" id="UP000197619"/>
    </source>
</evidence>
<keyword evidence="9 13" id="KW-0472">Membrane</keyword>
<evidence type="ECO:0000256" key="13">
    <source>
        <dbReference type="SAM" id="Phobius"/>
    </source>
</evidence>
<protein>
    <submittedName>
        <fullName evidence="15">Blue-sensitive opsin</fullName>
    </submittedName>
</protein>
<evidence type="ECO:0000256" key="11">
    <source>
        <dbReference type="ARBA" id="ARBA00023224"/>
    </source>
</evidence>
<dbReference type="PROSITE" id="PS00238">
    <property type="entry name" value="OPSIN"/>
    <property type="match status" value="1"/>
</dbReference>
<dbReference type="InterPro" id="IPR017452">
    <property type="entry name" value="GPCR_Rhodpsn_7TM"/>
</dbReference>
<dbReference type="STRING" id="299123.ENSLSDP00000000495"/>
<dbReference type="AlphaFoldDB" id="A0A218U8A1"/>
<feature type="region of interest" description="Disordered" evidence="12">
    <location>
        <begin position="246"/>
        <end position="270"/>
    </location>
</feature>
<feature type="transmembrane region" description="Helical" evidence="13">
    <location>
        <begin position="169"/>
        <end position="192"/>
    </location>
</feature>
<evidence type="ECO:0000256" key="6">
    <source>
        <dbReference type="ARBA" id="ARBA00022989"/>
    </source>
</evidence>
<comment type="caution">
    <text evidence="15">The sequence shown here is derived from an EMBL/GenBank/DDBJ whole genome shotgun (WGS) entry which is preliminary data.</text>
</comment>
<name>A0A218U8A1_9PASE</name>
<accession>A0A218U8A1</accession>
<keyword evidence="7" id="KW-0157">Chromophore</keyword>
<feature type="compositionally biased region" description="Low complexity" evidence="12">
    <location>
        <begin position="251"/>
        <end position="270"/>
    </location>
</feature>
<dbReference type="Proteomes" id="UP000197619">
    <property type="component" value="Unassembled WGS sequence"/>
</dbReference>
<evidence type="ECO:0000256" key="9">
    <source>
        <dbReference type="ARBA" id="ARBA00023136"/>
    </source>
</evidence>
<evidence type="ECO:0000256" key="10">
    <source>
        <dbReference type="ARBA" id="ARBA00023170"/>
    </source>
</evidence>
<comment type="subcellular location">
    <subcellularLocation>
        <location evidence="1">Membrane</location>
        <topology evidence="1">Multi-pass membrane protein</topology>
    </subcellularLocation>
</comment>
<feature type="transmembrane region" description="Helical" evidence="13">
    <location>
        <begin position="83"/>
        <end position="106"/>
    </location>
</feature>
<evidence type="ECO:0000256" key="12">
    <source>
        <dbReference type="SAM" id="MobiDB-lite"/>
    </source>
</evidence>
<keyword evidence="8" id="KW-0297">G-protein coupled receptor</keyword>
<dbReference type="SUPFAM" id="SSF81321">
    <property type="entry name" value="Family A G protein-coupled receptor-like"/>
    <property type="match status" value="2"/>
</dbReference>
<reference evidence="15 16" key="1">
    <citation type="submission" date="2017-05" db="EMBL/GenBank/DDBJ databases">
        <title>Genome of assembly of the Bengalese finch, Lonchura striata domestica.</title>
        <authorList>
            <person name="Colquitt B.M."/>
            <person name="Brainard M.S."/>
        </authorList>
    </citation>
    <scope>NUCLEOTIDE SEQUENCE [LARGE SCALE GENOMIC DNA]</scope>
    <source>
        <strain evidence="15">White83orange57</strain>
    </source>
</reference>
<dbReference type="InterPro" id="IPR050125">
    <property type="entry name" value="GPCR_opsins"/>
</dbReference>
<evidence type="ECO:0000256" key="1">
    <source>
        <dbReference type="ARBA" id="ARBA00004141"/>
    </source>
</evidence>
<dbReference type="EMBL" id="MUZQ01000651">
    <property type="protein sequence ID" value="OWK49954.1"/>
    <property type="molecule type" value="Genomic_DNA"/>
</dbReference>
<feature type="domain" description="G-protein coupled receptors family 1 profile" evidence="14">
    <location>
        <begin position="146"/>
        <end position="222"/>
    </location>
</feature>
<keyword evidence="4 13" id="KW-0812">Transmembrane</keyword>
<keyword evidence="10" id="KW-0675">Receptor</keyword>
<dbReference type="Gene3D" id="1.20.1070.10">
    <property type="entry name" value="Rhodopsin 7-helix transmembrane proteins"/>
    <property type="match status" value="2"/>
</dbReference>
<dbReference type="PRINTS" id="PR00237">
    <property type="entry name" value="GPCRRHODOPSN"/>
</dbReference>
<feature type="transmembrane region" description="Helical" evidence="13">
    <location>
        <begin position="47"/>
        <end position="71"/>
    </location>
</feature>
<evidence type="ECO:0000259" key="14">
    <source>
        <dbReference type="PROSITE" id="PS50262"/>
    </source>
</evidence>
<evidence type="ECO:0000313" key="15">
    <source>
        <dbReference type="EMBL" id="OWK49954.1"/>
    </source>
</evidence>
<keyword evidence="11" id="KW-0807">Transducer</keyword>
<gene>
    <name evidence="15" type="primary">OPSB</name>
    <name evidence="15" type="ORF">RLOC_00011713</name>
</gene>
<evidence type="ECO:0000256" key="4">
    <source>
        <dbReference type="ARBA" id="ARBA00022692"/>
    </source>
</evidence>
<dbReference type="GO" id="GO:0016020">
    <property type="term" value="C:membrane"/>
    <property type="evidence" value="ECO:0007669"/>
    <property type="project" value="UniProtKB-SubCell"/>
</dbReference>
<proteinExistence type="predicted"/>
<evidence type="ECO:0000256" key="5">
    <source>
        <dbReference type="ARBA" id="ARBA00022925"/>
    </source>
</evidence>
<keyword evidence="2" id="KW-0600">Photoreceptor protein</keyword>
<evidence type="ECO:0000256" key="8">
    <source>
        <dbReference type="ARBA" id="ARBA00023040"/>
    </source>
</evidence>
<dbReference type="Pfam" id="PF00001">
    <property type="entry name" value="7tm_1"/>
    <property type="match status" value="2"/>
</dbReference>
<keyword evidence="16" id="KW-1185">Reference proteome</keyword>
<dbReference type="InterPro" id="IPR027430">
    <property type="entry name" value="Retinal_BS"/>
</dbReference>
<feature type="domain" description="G-protein coupled receptors family 1 profile" evidence="14">
    <location>
        <begin position="62"/>
        <end position="120"/>
    </location>
</feature>
<evidence type="ECO:0000256" key="7">
    <source>
        <dbReference type="ARBA" id="ARBA00022991"/>
    </source>
</evidence>
<evidence type="ECO:0000256" key="2">
    <source>
        <dbReference type="ARBA" id="ARBA00022543"/>
    </source>
</evidence>
<dbReference type="PANTHER" id="PTHR24240">
    <property type="entry name" value="OPSIN"/>
    <property type="match status" value="1"/>
</dbReference>
<dbReference type="GO" id="GO:0007602">
    <property type="term" value="P:phototransduction"/>
    <property type="evidence" value="ECO:0007669"/>
    <property type="project" value="UniProtKB-KW"/>
</dbReference>
<keyword evidence="3" id="KW-0716">Sensory transduction</keyword>
<dbReference type="InterPro" id="IPR000276">
    <property type="entry name" value="GPCR_Rhodpsn"/>
</dbReference>
<keyword evidence="5" id="KW-0681">Retinal protein</keyword>
<keyword evidence="6 13" id="KW-1133">Transmembrane helix</keyword>
<evidence type="ECO:0000256" key="3">
    <source>
        <dbReference type="ARBA" id="ARBA00022606"/>
    </source>
</evidence>
<dbReference type="GO" id="GO:0009881">
    <property type="term" value="F:photoreceptor activity"/>
    <property type="evidence" value="ECO:0007669"/>
    <property type="project" value="UniProtKB-KW"/>
</dbReference>
<dbReference type="GO" id="GO:0004930">
    <property type="term" value="F:G protein-coupled receptor activity"/>
    <property type="evidence" value="ECO:0007669"/>
    <property type="project" value="UniProtKB-KW"/>
</dbReference>